<dbReference type="InterPro" id="IPR050622">
    <property type="entry name" value="CPA3_antiporter_subunitB"/>
</dbReference>
<dbReference type="EMBL" id="JACICC010000003">
    <property type="protein sequence ID" value="MBB3809458.1"/>
    <property type="molecule type" value="Genomic_DNA"/>
</dbReference>
<dbReference type="Pfam" id="PF04039">
    <property type="entry name" value="MnhB"/>
    <property type="match status" value="1"/>
</dbReference>
<comment type="caution">
    <text evidence="10">The sequence shown here is derived from an EMBL/GenBank/DDBJ whole genome shotgun (WGS) entry which is preliminary data.</text>
</comment>
<keyword evidence="4 7" id="KW-0812">Transmembrane</keyword>
<gene>
    <name evidence="10" type="ORF">FHS81_001540</name>
</gene>
<dbReference type="GO" id="GO:0005886">
    <property type="term" value="C:plasma membrane"/>
    <property type="evidence" value="ECO:0007669"/>
    <property type="project" value="UniProtKB-SubCell"/>
</dbReference>
<dbReference type="AlphaFoldDB" id="A0A7W5Z3N4"/>
<evidence type="ECO:0000256" key="6">
    <source>
        <dbReference type="ARBA" id="ARBA00023136"/>
    </source>
</evidence>
<feature type="domain" description="MrpA C-terminal/MbhE" evidence="9">
    <location>
        <begin position="2"/>
        <end position="84"/>
    </location>
</feature>
<evidence type="ECO:0000259" key="8">
    <source>
        <dbReference type="Pfam" id="PF04039"/>
    </source>
</evidence>
<dbReference type="PANTHER" id="PTHR33932">
    <property type="entry name" value="NA(+)/H(+) ANTIPORTER SUBUNIT B"/>
    <property type="match status" value="1"/>
</dbReference>
<feature type="transmembrane region" description="Helical" evidence="7">
    <location>
        <begin position="64"/>
        <end position="82"/>
    </location>
</feature>
<evidence type="ECO:0000256" key="4">
    <source>
        <dbReference type="ARBA" id="ARBA00022692"/>
    </source>
</evidence>
<keyword evidence="5 7" id="KW-1133">Transmembrane helix</keyword>
<keyword evidence="11" id="KW-1185">Reference proteome</keyword>
<name>A0A7W5Z3N4_9HYPH</name>
<keyword evidence="6 7" id="KW-0472">Membrane</keyword>
<accession>A0A7W5Z3N4</accession>
<dbReference type="PANTHER" id="PTHR33932:SF4">
    <property type="entry name" value="NA(+)_H(+) ANTIPORTER SUBUNIT B"/>
    <property type="match status" value="1"/>
</dbReference>
<feature type="domain" description="Na+/H+ antiporter MnhB subunit-related protein" evidence="8">
    <location>
        <begin position="105"/>
        <end position="220"/>
    </location>
</feature>
<organism evidence="10 11">
    <name type="scientific">Pseudochelatococcus contaminans</name>
    <dbReference type="NCBI Taxonomy" id="1538103"/>
    <lineage>
        <taxon>Bacteria</taxon>
        <taxon>Pseudomonadati</taxon>
        <taxon>Pseudomonadota</taxon>
        <taxon>Alphaproteobacteria</taxon>
        <taxon>Hyphomicrobiales</taxon>
        <taxon>Chelatococcaceae</taxon>
        <taxon>Pseudochelatococcus</taxon>
    </lineage>
</organism>
<proteinExistence type="inferred from homology"/>
<protein>
    <submittedName>
        <fullName evidence="10">Multicomponent Na+:H+ antiporter subunit B</fullName>
    </submittedName>
</protein>
<feature type="transmembrane region" description="Helical" evidence="7">
    <location>
        <begin position="102"/>
        <end position="123"/>
    </location>
</feature>
<feature type="transmembrane region" description="Helical" evidence="7">
    <location>
        <begin position="198"/>
        <end position="224"/>
    </location>
</feature>
<evidence type="ECO:0000256" key="7">
    <source>
        <dbReference type="SAM" id="Phobius"/>
    </source>
</evidence>
<dbReference type="InterPro" id="IPR046806">
    <property type="entry name" value="MrpA_C/MbhE"/>
</dbReference>
<dbReference type="InterPro" id="IPR007182">
    <property type="entry name" value="MnhB"/>
</dbReference>
<dbReference type="Proteomes" id="UP000537592">
    <property type="component" value="Unassembled WGS sequence"/>
</dbReference>
<evidence type="ECO:0000313" key="11">
    <source>
        <dbReference type="Proteomes" id="UP000537592"/>
    </source>
</evidence>
<evidence type="ECO:0000313" key="10">
    <source>
        <dbReference type="EMBL" id="MBB3809458.1"/>
    </source>
</evidence>
<evidence type="ECO:0000256" key="5">
    <source>
        <dbReference type="ARBA" id="ARBA00022989"/>
    </source>
</evidence>
<feature type="transmembrane region" description="Helical" evidence="7">
    <location>
        <begin position="129"/>
        <end position="149"/>
    </location>
</feature>
<feature type="transmembrane region" description="Helical" evidence="7">
    <location>
        <begin position="161"/>
        <end position="186"/>
    </location>
</feature>
<keyword evidence="3" id="KW-1003">Cell membrane</keyword>
<evidence type="ECO:0000256" key="2">
    <source>
        <dbReference type="ARBA" id="ARBA00009425"/>
    </source>
</evidence>
<dbReference type="RefSeq" id="WP_183751575.1">
    <property type="nucleotide sequence ID" value="NZ_JACICC010000003.1"/>
</dbReference>
<sequence length="229" mass="23964">MRRKIVNALAVLLLGAVFATIALAYQERQFLRPLAEFYVTQTPTMLGLPNIVTGILITWRGFDTLGEVAVLFMVAASVGLLLRETGETQTHSNPQTRPAGEIVTSGAATLLPPIFLFGAYVIANGHLSAGGGFQGGAIVASGVVLLLLARPRAELPLGFLAITESLAGVFYVLLGIAGIVFAGGFLDSRFLPAGQFGAFISAGAIPAISILLGIKVGAELSVVVDRFRR</sequence>
<evidence type="ECO:0000259" key="9">
    <source>
        <dbReference type="Pfam" id="PF20501"/>
    </source>
</evidence>
<comment type="similarity">
    <text evidence="2">Belongs to the CPA3 antiporters (TC 2.A.63) subunit B family.</text>
</comment>
<dbReference type="Pfam" id="PF20501">
    <property type="entry name" value="MbhE"/>
    <property type="match status" value="1"/>
</dbReference>
<reference evidence="10 11" key="1">
    <citation type="submission" date="2020-08" db="EMBL/GenBank/DDBJ databases">
        <title>Genomic Encyclopedia of Type Strains, Phase IV (KMG-IV): sequencing the most valuable type-strain genomes for metagenomic binning, comparative biology and taxonomic classification.</title>
        <authorList>
            <person name="Goeker M."/>
        </authorList>
    </citation>
    <scope>NUCLEOTIDE SEQUENCE [LARGE SCALE GENOMIC DNA]</scope>
    <source>
        <strain evidence="10 11">DSM 28760</strain>
    </source>
</reference>
<comment type="subcellular location">
    <subcellularLocation>
        <location evidence="1">Cell membrane</location>
        <topology evidence="1">Multi-pass membrane protein</topology>
    </subcellularLocation>
</comment>
<evidence type="ECO:0000256" key="1">
    <source>
        <dbReference type="ARBA" id="ARBA00004651"/>
    </source>
</evidence>
<evidence type="ECO:0000256" key="3">
    <source>
        <dbReference type="ARBA" id="ARBA00022475"/>
    </source>
</evidence>